<dbReference type="AlphaFoldDB" id="A0A5J9WS26"/>
<protein>
    <recommendedName>
        <fullName evidence="2">Cathepsin propeptide inhibitor domain-containing protein</fullName>
    </recommendedName>
</protein>
<dbReference type="InterPro" id="IPR038765">
    <property type="entry name" value="Papain-like_cys_pep_sf"/>
</dbReference>
<evidence type="ECO:0000259" key="2">
    <source>
        <dbReference type="SMART" id="SM00848"/>
    </source>
</evidence>
<accession>A0A5J9WS26</accession>
<name>A0A5J9WS26_9POAL</name>
<dbReference type="Gene3D" id="1.10.287.2250">
    <property type="match status" value="1"/>
</dbReference>
<proteinExistence type="predicted"/>
<dbReference type="Proteomes" id="UP000324897">
    <property type="component" value="Chromosome 6"/>
</dbReference>
<feature type="non-terminal residue" evidence="3">
    <location>
        <position position="1"/>
    </location>
</feature>
<dbReference type="Pfam" id="PF08246">
    <property type="entry name" value="Inhibitor_I29"/>
    <property type="match status" value="1"/>
</dbReference>
<reference evidence="3 4" key="1">
    <citation type="journal article" date="2019" name="Sci. Rep.">
        <title>A high-quality genome of Eragrostis curvula grass provides insights into Poaceae evolution and supports new strategies to enhance forage quality.</title>
        <authorList>
            <person name="Carballo J."/>
            <person name="Santos B.A.C.M."/>
            <person name="Zappacosta D."/>
            <person name="Garbus I."/>
            <person name="Selva J.P."/>
            <person name="Gallo C.A."/>
            <person name="Diaz A."/>
            <person name="Albertini E."/>
            <person name="Caccamo M."/>
            <person name="Echenique V."/>
        </authorList>
    </citation>
    <scope>NUCLEOTIDE SEQUENCE [LARGE SCALE GENOMIC DNA]</scope>
    <source>
        <strain evidence="4">cv. Victoria</strain>
        <tissue evidence="3">Leaf</tissue>
    </source>
</reference>
<comment type="caution">
    <text evidence="3">The sequence shown here is derived from an EMBL/GenBank/DDBJ whole genome shotgun (WGS) entry which is preliminary data.</text>
</comment>
<dbReference type="SMART" id="SM00848">
    <property type="entry name" value="Inhibitor_I29"/>
    <property type="match status" value="1"/>
</dbReference>
<evidence type="ECO:0000313" key="4">
    <source>
        <dbReference type="Proteomes" id="UP000324897"/>
    </source>
</evidence>
<sequence>MGRQHEKVIGPYEPITKVVFEAEEKDLESDESLWALYERWCRHFKMQHDHEEMARRFDEFKSTVHHVHQVNNSDLPYKLEINIFADGSLTEYLYSQAKMTKRIEAWHQKEMQRDSSAPIDTPPPHPDQPSAAARPRAEQRRLLDLAVDDNLGFRAQQLQRELCTKMVCDVNSGAELRHGVAGVFILLDGVGVHHWR</sequence>
<dbReference type="SUPFAM" id="SSF54001">
    <property type="entry name" value="Cysteine proteinases"/>
    <property type="match status" value="1"/>
</dbReference>
<dbReference type="EMBL" id="RWGY01000002">
    <property type="protein sequence ID" value="TVU51029.1"/>
    <property type="molecule type" value="Genomic_DNA"/>
</dbReference>
<gene>
    <name evidence="3" type="ORF">EJB05_02433</name>
</gene>
<dbReference type="OrthoDB" id="1860964at2759"/>
<dbReference type="Gramene" id="TVU51029">
    <property type="protein sequence ID" value="TVU51029"/>
    <property type="gene ID" value="EJB05_02433"/>
</dbReference>
<evidence type="ECO:0000256" key="1">
    <source>
        <dbReference type="SAM" id="MobiDB-lite"/>
    </source>
</evidence>
<organism evidence="3 4">
    <name type="scientific">Eragrostis curvula</name>
    <name type="common">weeping love grass</name>
    <dbReference type="NCBI Taxonomy" id="38414"/>
    <lineage>
        <taxon>Eukaryota</taxon>
        <taxon>Viridiplantae</taxon>
        <taxon>Streptophyta</taxon>
        <taxon>Embryophyta</taxon>
        <taxon>Tracheophyta</taxon>
        <taxon>Spermatophyta</taxon>
        <taxon>Magnoliopsida</taxon>
        <taxon>Liliopsida</taxon>
        <taxon>Poales</taxon>
        <taxon>Poaceae</taxon>
        <taxon>PACMAD clade</taxon>
        <taxon>Chloridoideae</taxon>
        <taxon>Eragrostideae</taxon>
        <taxon>Eragrostidinae</taxon>
        <taxon>Eragrostis</taxon>
    </lineage>
</organism>
<keyword evidence="4" id="KW-1185">Reference proteome</keyword>
<dbReference type="InterPro" id="IPR013201">
    <property type="entry name" value="Prot_inhib_I29"/>
</dbReference>
<feature type="domain" description="Cathepsin propeptide inhibitor" evidence="2">
    <location>
        <begin position="37"/>
        <end position="92"/>
    </location>
</feature>
<feature type="region of interest" description="Disordered" evidence="1">
    <location>
        <begin position="109"/>
        <end position="137"/>
    </location>
</feature>
<evidence type="ECO:0000313" key="3">
    <source>
        <dbReference type="EMBL" id="TVU51029.1"/>
    </source>
</evidence>